<dbReference type="AlphaFoldDB" id="A0A5K8A4W4"/>
<evidence type="ECO:0000313" key="1">
    <source>
        <dbReference type="EMBL" id="BBO87559.1"/>
    </source>
</evidence>
<keyword evidence="2" id="KW-1185">Reference proteome</keyword>
<gene>
    <name evidence="1" type="ORF">DSCOOX_07390</name>
</gene>
<proteinExistence type="predicted"/>
<organism evidence="1 2">
    <name type="scientific">Desulfosarcina ovata subsp. ovata</name>
    <dbReference type="NCBI Taxonomy" id="2752305"/>
    <lineage>
        <taxon>Bacteria</taxon>
        <taxon>Pseudomonadati</taxon>
        <taxon>Thermodesulfobacteriota</taxon>
        <taxon>Desulfobacteria</taxon>
        <taxon>Desulfobacterales</taxon>
        <taxon>Desulfosarcinaceae</taxon>
        <taxon>Desulfosarcina</taxon>
    </lineage>
</organism>
<dbReference type="Proteomes" id="UP000422108">
    <property type="component" value="Chromosome"/>
</dbReference>
<dbReference type="RefSeq" id="WP_155309004.1">
    <property type="nucleotide sequence ID" value="NZ_AP021879.1"/>
</dbReference>
<dbReference type="EMBL" id="AP021879">
    <property type="protein sequence ID" value="BBO87559.1"/>
    <property type="molecule type" value="Genomic_DNA"/>
</dbReference>
<accession>A0A5K8A4W4</accession>
<protein>
    <submittedName>
        <fullName evidence="1">Uncharacterized protein</fullName>
    </submittedName>
</protein>
<sequence>MEIFDINAPEEIDSLQQKLTVSYPLLDPMLPDEGKLMARWRLRLNVTPDEIKTILEM</sequence>
<reference evidence="1 2" key="1">
    <citation type="submission" date="2019-11" db="EMBL/GenBank/DDBJ databases">
        <title>Comparative genomics of hydrocarbon-degrading Desulfosarcina strains.</title>
        <authorList>
            <person name="Watanabe M."/>
            <person name="Kojima H."/>
            <person name="Fukui M."/>
        </authorList>
    </citation>
    <scope>NUCLEOTIDE SEQUENCE [LARGE SCALE GENOMIC DNA]</scope>
    <source>
        <strain evidence="2">oXyS1</strain>
    </source>
</reference>
<evidence type="ECO:0000313" key="2">
    <source>
        <dbReference type="Proteomes" id="UP000422108"/>
    </source>
</evidence>
<name>A0A5K8A4W4_9BACT</name>